<dbReference type="EMBL" id="ML994620">
    <property type="protein sequence ID" value="KAF2189584.1"/>
    <property type="molecule type" value="Genomic_DNA"/>
</dbReference>
<protein>
    <submittedName>
        <fullName evidence="1">Uncharacterized protein</fullName>
    </submittedName>
</protein>
<evidence type="ECO:0000313" key="2">
    <source>
        <dbReference type="Proteomes" id="UP000800200"/>
    </source>
</evidence>
<keyword evidence="2" id="KW-1185">Reference proteome</keyword>
<sequence length="114" mass="13317">MVRIVTKYVEGGDIKEEDFRKYYHAQVQLYLGNDKVFLTEDGKKWTDFGDMYGHAELASDNFTRTFIENYSDEQTQNYVGGLSIFGYLNNTNVTKEQPYSTESITFFFSFLLQP</sequence>
<reference evidence="1" key="1">
    <citation type="journal article" date="2020" name="Stud. Mycol.">
        <title>101 Dothideomycetes genomes: a test case for predicting lifestyles and emergence of pathogens.</title>
        <authorList>
            <person name="Haridas S."/>
            <person name="Albert R."/>
            <person name="Binder M."/>
            <person name="Bloem J."/>
            <person name="Labutti K."/>
            <person name="Salamov A."/>
            <person name="Andreopoulos B."/>
            <person name="Baker S."/>
            <person name="Barry K."/>
            <person name="Bills G."/>
            <person name="Bluhm B."/>
            <person name="Cannon C."/>
            <person name="Castanera R."/>
            <person name="Culley D."/>
            <person name="Daum C."/>
            <person name="Ezra D."/>
            <person name="Gonzalez J."/>
            <person name="Henrissat B."/>
            <person name="Kuo A."/>
            <person name="Liang C."/>
            <person name="Lipzen A."/>
            <person name="Lutzoni F."/>
            <person name="Magnuson J."/>
            <person name="Mondo S."/>
            <person name="Nolan M."/>
            <person name="Ohm R."/>
            <person name="Pangilinan J."/>
            <person name="Park H.-J."/>
            <person name="Ramirez L."/>
            <person name="Alfaro M."/>
            <person name="Sun H."/>
            <person name="Tritt A."/>
            <person name="Yoshinaga Y."/>
            <person name="Zwiers L.-H."/>
            <person name="Turgeon B."/>
            <person name="Goodwin S."/>
            <person name="Spatafora J."/>
            <person name="Crous P."/>
            <person name="Grigoriev I."/>
        </authorList>
    </citation>
    <scope>NUCLEOTIDE SEQUENCE</scope>
    <source>
        <strain evidence="1">CBS 207.26</strain>
    </source>
</reference>
<organism evidence="1 2">
    <name type="scientific">Zopfia rhizophila CBS 207.26</name>
    <dbReference type="NCBI Taxonomy" id="1314779"/>
    <lineage>
        <taxon>Eukaryota</taxon>
        <taxon>Fungi</taxon>
        <taxon>Dikarya</taxon>
        <taxon>Ascomycota</taxon>
        <taxon>Pezizomycotina</taxon>
        <taxon>Dothideomycetes</taxon>
        <taxon>Dothideomycetes incertae sedis</taxon>
        <taxon>Zopfiaceae</taxon>
        <taxon>Zopfia</taxon>
    </lineage>
</organism>
<name>A0A6A6ECX9_9PEZI</name>
<dbReference type="AlphaFoldDB" id="A0A6A6ECX9"/>
<accession>A0A6A6ECX9</accession>
<proteinExistence type="predicted"/>
<gene>
    <name evidence="1" type="ORF">K469DRAFT_683001</name>
</gene>
<evidence type="ECO:0000313" key="1">
    <source>
        <dbReference type="EMBL" id="KAF2189584.1"/>
    </source>
</evidence>
<dbReference type="Proteomes" id="UP000800200">
    <property type="component" value="Unassembled WGS sequence"/>
</dbReference>